<evidence type="ECO:0000313" key="3">
    <source>
        <dbReference type="Proteomes" id="UP000017404"/>
    </source>
</evidence>
<keyword evidence="1" id="KW-1133">Transmembrane helix</keyword>
<keyword evidence="1" id="KW-0812">Transmembrane</keyword>
<dbReference type="AlphaFoldDB" id="V2V844"/>
<sequence length="283" mass="33114">MWIQKKTPIAHSALIFSFIFHILIFIFIFNFEIEHQHNSDYKMEVILVSTPTTLTKPKNNMHSTKIEQSAIQTKSNETKNEERVMQDNVPDFFELEKSRPLSESVYNPLLDAKNRAKKAIADAKLIANTHKKSIKKLDEKPIDQMEEQYTSDILTPDNLNHLYKIEIINDSEKLERFSNIIEQASNYIPTPEEQNQINQFKEQTNIGLNNEVLLEKLNSKILLKFTIDPQNLIILIEIKPMSIEVERALNQLIKQLNFDLIFINSDLSYTPYSFSFEFNTELY</sequence>
<dbReference type="EMBL" id="AYEV01000004">
    <property type="protein sequence ID" value="ESK57070.1"/>
    <property type="molecule type" value="Genomic_DNA"/>
</dbReference>
<dbReference type="RefSeq" id="WP_018677575.1">
    <property type="nucleotide sequence ID" value="NZ_AYEV01000004.1"/>
</dbReference>
<dbReference type="Proteomes" id="UP000017404">
    <property type="component" value="Unassembled WGS sequence"/>
</dbReference>
<keyword evidence="1" id="KW-0472">Membrane</keyword>
<comment type="caution">
    <text evidence="2">The sequence shown here is derived from an EMBL/GenBank/DDBJ whole genome shotgun (WGS) entry which is preliminary data.</text>
</comment>
<dbReference type="PATRIC" id="fig|1120928.5.peg.557"/>
<organism evidence="2 3">
    <name type="scientific">Acinetobacter tjernbergiae DSM 14971 = CIP 107465</name>
    <dbReference type="NCBI Taxonomy" id="1120928"/>
    <lineage>
        <taxon>Bacteria</taxon>
        <taxon>Pseudomonadati</taxon>
        <taxon>Pseudomonadota</taxon>
        <taxon>Gammaproteobacteria</taxon>
        <taxon>Moraxellales</taxon>
        <taxon>Moraxellaceae</taxon>
        <taxon>Acinetobacter</taxon>
    </lineage>
</organism>
<proteinExistence type="predicted"/>
<evidence type="ECO:0000313" key="2">
    <source>
        <dbReference type="EMBL" id="ESK57070.1"/>
    </source>
</evidence>
<dbReference type="STRING" id="202955.GCA_000759995_02495"/>
<keyword evidence="3" id="KW-1185">Reference proteome</keyword>
<accession>V2V844</accession>
<gene>
    <name evidence="2" type="ORF">F990_00544</name>
</gene>
<name>V2V844_9GAMM</name>
<reference evidence="2 3" key="1">
    <citation type="submission" date="2013-10" db="EMBL/GenBank/DDBJ databases">
        <title>The Genome Sequence of Acinetobacter tjernbergiae CIP107465.</title>
        <authorList>
            <consortium name="The Broad Institute Genomics Platform"/>
            <consortium name="The Broad Institute Genome Sequencing Center for Infectious Disease"/>
            <person name="Cerqueira G."/>
            <person name="Feldgarden M."/>
            <person name="Courvalin P."/>
            <person name="Grillot-Courvalin C."/>
            <person name="Clermont D."/>
            <person name="Rocha E."/>
            <person name="Yoon E.-J."/>
            <person name="Nemec A."/>
            <person name="Young S.K."/>
            <person name="Zeng Q."/>
            <person name="Gargeya S."/>
            <person name="Fitzgerald M."/>
            <person name="Abouelleil A."/>
            <person name="Alvarado L."/>
            <person name="Berlin A.M."/>
            <person name="Chapman S.B."/>
            <person name="Gainer-Dewar J."/>
            <person name="Goldberg J."/>
            <person name="Gnerre S."/>
            <person name="Griggs A."/>
            <person name="Gujja S."/>
            <person name="Hansen M."/>
            <person name="Howarth C."/>
            <person name="Imamovic A."/>
            <person name="Ireland A."/>
            <person name="Larimer J."/>
            <person name="McCowan C."/>
            <person name="Murphy C."/>
            <person name="Pearson M."/>
            <person name="Poon T.W."/>
            <person name="Priest M."/>
            <person name="Roberts A."/>
            <person name="Saif S."/>
            <person name="Shea T."/>
            <person name="Sykes S."/>
            <person name="Wortman J."/>
            <person name="Nusbaum C."/>
            <person name="Birren B."/>
        </authorList>
    </citation>
    <scope>NUCLEOTIDE SEQUENCE [LARGE SCALE GENOMIC DNA]</scope>
    <source>
        <strain evidence="2 3">CIP 107465</strain>
    </source>
</reference>
<dbReference type="OrthoDB" id="6713497at2"/>
<feature type="transmembrane region" description="Helical" evidence="1">
    <location>
        <begin position="12"/>
        <end position="31"/>
    </location>
</feature>
<protein>
    <submittedName>
        <fullName evidence="2">Uncharacterized protein</fullName>
    </submittedName>
</protein>
<evidence type="ECO:0000256" key="1">
    <source>
        <dbReference type="SAM" id="Phobius"/>
    </source>
</evidence>